<evidence type="ECO:0000256" key="1">
    <source>
        <dbReference type="SAM" id="Phobius"/>
    </source>
</evidence>
<dbReference type="Proteomes" id="UP000051861">
    <property type="component" value="Unassembled WGS sequence"/>
</dbReference>
<accession>A0A0S7XV85</accession>
<feature type="transmembrane region" description="Helical" evidence="1">
    <location>
        <begin position="197"/>
        <end position="215"/>
    </location>
</feature>
<keyword evidence="1" id="KW-0472">Membrane</keyword>
<feature type="transmembrane region" description="Helical" evidence="1">
    <location>
        <begin position="83"/>
        <end position="106"/>
    </location>
</feature>
<evidence type="ECO:0000313" key="3">
    <source>
        <dbReference type="EMBL" id="KPJ66368.1"/>
    </source>
</evidence>
<feature type="transmembrane region" description="Helical" evidence="1">
    <location>
        <begin position="6"/>
        <end position="34"/>
    </location>
</feature>
<comment type="caution">
    <text evidence="3">The sequence shown here is derived from an EMBL/GenBank/DDBJ whole genome shotgun (WGS) entry which is preliminary data.</text>
</comment>
<feature type="domain" description="Urease accessory protein UreH-like transmembrane" evidence="2">
    <location>
        <begin position="11"/>
        <end position="212"/>
    </location>
</feature>
<protein>
    <recommendedName>
        <fullName evidence="2">Urease accessory protein UreH-like transmembrane domain-containing protein</fullName>
    </recommendedName>
</protein>
<evidence type="ECO:0000313" key="4">
    <source>
        <dbReference type="Proteomes" id="UP000051861"/>
    </source>
</evidence>
<name>A0A0S7XV85_UNCSA</name>
<feature type="transmembrane region" description="Helical" evidence="1">
    <location>
        <begin position="158"/>
        <end position="185"/>
    </location>
</feature>
<feature type="transmembrane region" description="Helical" evidence="1">
    <location>
        <begin position="127"/>
        <end position="152"/>
    </location>
</feature>
<proteinExistence type="predicted"/>
<reference evidence="3 4" key="1">
    <citation type="journal article" date="2015" name="Microbiome">
        <title>Genomic resolution of linkages in carbon, nitrogen, and sulfur cycling among widespread estuary sediment bacteria.</title>
        <authorList>
            <person name="Baker B.J."/>
            <person name="Lazar C.S."/>
            <person name="Teske A.P."/>
            <person name="Dick G.J."/>
        </authorList>
    </citation>
    <scope>NUCLEOTIDE SEQUENCE [LARGE SCALE GENOMIC DNA]</scope>
    <source>
        <strain evidence="3">DG_54_3</strain>
    </source>
</reference>
<sequence>MLQSKLFIILVQGFVIGSGPCMLVCAPILLPYIAGTKRTWQEGLKATLIFGLTRLVIYTLLGGVVGYIGYYLFQLFYNQLWGMYLWIFAGIFIIALGTLIVLGKGVKNPLCRVLQKQTLEDSTKSMIILGILIGAMPCLPLLAVLTEIMFMAERFYEGLIYGFAFGIGTVISPLLILGALAPLISGKLIRSEKAIRAFNFICGVLLVIVGIYIIWQRMI</sequence>
<dbReference type="AlphaFoldDB" id="A0A0S7XV85"/>
<dbReference type="PANTHER" id="PTHR42208:SF1">
    <property type="entry name" value="HEAVY METAL TRANSPORTER"/>
    <property type="match status" value="1"/>
</dbReference>
<evidence type="ECO:0000259" key="2">
    <source>
        <dbReference type="Pfam" id="PF13386"/>
    </source>
</evidence>
<dbReference type="EMBL" id="LIZX01000082">
    <property type="protein sequence ID" value="KPJ66368.1"/>
    <property type="molecule type" value="Genomic_DNA"/>
</dbReference>
<dbReference type="PANTHER" id="PTHR42208">
    <property type="entry name" value="HEAVY METAL TRANSPORTER-RELATED"/>
    <property type="match status" value="1"/>
</dbReference>
<dbReference type="InterPro" id="IPR039447">
    <property type="entry name" value="UreH-like_TM_dom"/>
</dbReference>
<gene>
    <name evidence="3" type="ORF">AMJ44_08440</name>
</gene>
<keyword evidence="1" id="KW-0812">Transmembrane</keyword>
<feature type="transmembrane region" description="Helical" evidence="1">
    <location>
        <begin position="55"/>
        <end position="77"/>
    </location>
</feature>
<organism evidence="3 4">
    <name type="scientific">candidate division WOR-1 bacterium DG_54_3</name>
    <dbReference type="NCBI Taxonomy" id="1703775"/>
    <lineage>
        <taxon>Bacteria</taxon>
        <taxon>Bacillati</taxon>
        <taxon>Saganbacteria</taxon>
    </lineage>
</organism>
<dbReference type="Pfam" id="PF13386">
    <property type="entry name" value="DsbD_2"/>
    <property type="match status" value="1"/>
</dbReference>
<keyword evidence="1" id="KW-1133">Transmembrane helix</keyword>